<name>A0A1Y2D2X8_9FUNG</name>
<evidence type="ECO:0000313" key="1">
    <source>
        <dbReference type="EMBL" id="ORY53567.1"/>
    </source>
</evidence>
<sequence length="267" mass="30786">MELATPLHALPSYNQPLASTHYRINSKTSEIFPTYPWLFVAEIRSVHFHIRPRVTVVLSPEVSDETATIHFYECQNVSSFSWEKVVPGSTIAILYAQQKRFSDGSLGIRQSDLSTIQVFPAQIKMLMRYMSNLKFVMESRSCVCFKDDCKVTQKLERCSSCRTVYFCSAHRMDLWSSGHNRLCGNTTEILWMMELTFGCTAQNAFYAFDKREACEMSNLVKKGMEETPSDFNESLMERMNVWPEGDDLIVNLTLESISELDERFCKH</sequence>
<dbReference type="STRING" id="329046.A0A1Y2D2X8"/>
<gene>
    <name evidence="1" type="ORF">BCR33DRAFT_801161</name>
</gene>
<dbReference type="OrthoDB" id="2104566at2759"/>
<evidence type="ECO:0000313" key="2">
    <source>
        <dbReference type="Proteomes" id="UP000193642"/>
    </source>
</evidence>
<organism evidence="1 2">
    <name type="scientific">Rhizoclosmatium globosum</name>
    <dbReference type="NCBI Taxonomy" id="329046"/>
    <lineage>
        <taxon>Eukaryota</taxon>
        <taxon>Fungi</taxon>
        <taxon>Fungi incertae sedis</taxon>
        <taxon>Chytridiomycota</taxon>
        <taxon>Chytridiomycota incertae sedis</taxon>
        <taxon>Chytridiomycetes</taxon>
        <taxon>Chytridiales</taxon>
        <taxon>Chytriomycetaceae</taxon>
        <taxon>Rhizoclosmatium</taxon>
    </lineage>
</organism>
<reference evidence="1 2" key="1">
    <citation type="submission" date="2016-07" db="EMBL/GenBank/DDBJ databases">
        <title>Pervasive Adenine N6-methylation of Active Genes in Fungi.</title>
        <authorList>
            <consortium name="DOE Joint Genome Institute"/>
            <person name="Mondo S.J."/>
            <person name="Dannebaum R.O."/>
            <person name="Kuo R.C."/>
            <person name="Labutti K."/>
            <person name="Haridas S."/>
            <person name="Kuo A."/>
            <person name="Salamov A."/>
            <person name="Ahrendt S.R."/>
            <person name="Lipzen A."/>
            <person name="Sullivan W."/>
            <person name="Andreopoulos W.B."/>
            <person name="Clum A."/>
            <person name="Lindquist E."/>
            <person name="Daum C."/>
            <person name="Ramamoorthy G.K."/>
            <person name="Gryganskyi A."/>
            <person name="Culley D."/>
            <person name="Magnuson J.K."/>
            <person name="James T.Y."/>
            <person name="O'Malley M.A."/>
            <person name="Stajich J.E."/>
            <person name="Spatafora J.W."/>
            <person name="Visel A."/>
            <person name="Grigoriev I.V."/>
        </authorList>
    </citation>
    <scope>NUCLEOTIDE SEQUENCE [LARGE SCALE GENOMIC DNA]</scope>
    <source>
        <strain evidence="1 2">JEL800</strain>
    </source>
</reference>
<protein>
    <recommendedName>
        <fullName evidence="3">MYND-type domain-containing protein</fullName>
    </recommendedName>
</protein>
<keyword evidence="2" id="KW-1185">Reference proteome</keyword>
<evidence type="ECO:0008006" key="3">
    <source>
        <dbReference type="Google" id="ProtNLM"/>
    </source>
</evidence>
<dbReference type="EMBL" id="MCGO01000001">
    <property type="protein sequence ID" value="ORY53567.1"/>
    <property type="molecule type" value="Genomic_DNA"/>
</dbReference>
<comment type="caution">
    <text evidence="1">The sequence shown here is derived from an EMBL/GenBank/DDBJ whole genome shotgun (WGS) entry which is preliminary data.</text>
</comment>
<dbReference type="AlphaFoldDB" id="A0A1Y2D2X8"/>
<accession>A0A1Y2D2X8</accession>
<proteinExistence type="predicted"/>
<dbReference type="Proteomes" id="UP000193642">
    <property type="component" value="Unassembled WGS sequence"/>
</dbReference>